<evidence type="ECO:0000313" key="6">
    <source>
        <dbReference type="EMBL" id="SFN52309.1"/>
    </source>
</evidence>
<protein>
    <recommendedName>
        <fullName evidence="2">diguanylate cyclase</fullName>
        <ecNumber evidence="2">2.7.7.65</ecNumber>
    </recommendedName>
</protein>
<dbReference type="InterPro" id="IPR029787">
    <property type="entry name" value="Nucleotide_cyclase"/>
</dbReference>
<evidence type="ECO:0000256" key="3">
    <source>
        <dbReference type="ARBA" id="ARBA00034247"/>
    </source>
</evidence>
<proteinExistence type="predicted"/>
<evidence type="ECO:0000313" key="7">
    <source>
        <dbReference type="Proteomes" id="UP000199339"/>
    </source>
</evidence>
<feature type="domain" description="PAS" evidence="4">
    <location>
        <begin position="5"/>
        <end position="78"/>
    </location>
</feature>
<dbReference type="FunFam" id="3.30.70.270:FF:000001">
    <property type="entry name" value="Diguanylate cyclase domain protein"/>
    <property type="match status" value="1"/>
</dbReference>
<name>A0A1I4ZQP9_9GAMM</name>
<evidence type="ECO:0000259" key="4">
    <source>
        <dbReference type="PROSITE" id="PS50112"/>
    </source>
</evidence>
<dbReference type="CDD" id="cd01949">
    <property type="entry name" value="GGDEF"/>
    <property type="match status" value="1"/>
</dbReference>
<dbReference type="CDD" id="cd00130">
    <property type="entry name" value="PAS"/>
    <property type="match status" value="2"/>
</dbReference>
<dbReference type="PANTHER" id="PTHR45138:SF9">
    <property type="entry name" value="DIGUANYLATE CYCLASE DGCM-RELATED"/>
    <property type="match status" value="1"/>
</dbReference>
<dbReference type="NCBIfam" id="TIGR00229">
    <property type="entry name" value="sensory_box"/>
    <property type="match status" value="2"/>
</dbReference>
<dbReference type="PROSITE" id="PS50887">
    <property type="entry name" value="GGDEF"/>
    <property type="match status" value="1"/>
</dbReference>
<evidence type="ECO:0000259" key="5">
    <source>
        <dbReference type="PROSITE" id="PS50887"/>
    </source>
</evidence>
<evidence type="ECO:0000256" key="2">
    <source>
        <dbReference type="ARBA" id="ARBA00012528"/>
    </source>
</evidence>
<dbReference type="InterPro" id="IPR050469">
    <property type="entry name" value="Diguanylate_Cyclase"/>
</dbReference>
<accession>A0A1I4ZQP9</accession>
<dbReference type="InterPro" id="IPR013655">
    <property type="entry name" value="PAS_fold_3"/>
</dbReference>
<sequence length="430" mass="49236">MQLSPETRLKAILDGTGAGTWEWNLDTNDVIFNERWAGMLGYTLDELAPVTFGTWERLCHPADLALAWKALKKYLDGKGPQFECVIRMRHKNGDWRYIHTRGMLLHGTHTDQPRWLMGTHLDVTEEKVTEHRLSQLAESLPGLIYTFVMEPDGGYYFTYMSRKVEDFFGITPEEACSDAELLFQHIHPEDREAVHDSIADSFSTLEQWECDYRVINSGMTGWLRGVAKPEQEPDGKVVWQGMVMNIDDEKRLELELERLSVTDELTGLFNRRYFLRKLEETAAQQDRYGGEFSLVAVDLDHFKAINDAYGHPVGDAVLKRFGELIQRRVRKSDVVARTGGEEFLILMPQTSLENAAQVAEDLRRAIENESFVGDESQDFRVTLSAGVVSCMDEVVTVRDLLSICDRSLYRAKRQGRNRIMVQYPLSGRQA</sequence>
<dbReference type="AlphaFoldDB" id="A0A1I4ZQP9"/>
<dbReference type="EMBL" id="FOUR01000009">
    <property type="protein sequence ID" value="SFN52309.1"/>
    <property type="molecule type" value="Genomic_DNA"/>
</dbReference>
<dbReference type="SMART" id="SM00086">
    <property type="entry name" value="PAC"/>
    <property type="match status" value="1"/>
</dbReference>
<dbReference type="InterPro" id="IPR001610">
    <property type="entry name" value="PAC"/>
</dbReference>
<evidence type="ECO:0000256" key="1">
    <source>
        <dbReference type="ARBA" id="ARBA00001946"/>
    </source>
</evidence>
<keyword evidence="7" id="KW-1185">Reference proteome</keyword>
<dbReference type="SMART" id="SM00091">
    <property type="entry name" value="PAS"/>
    <property type="match status" value="2"/>
</dbReference>
<dbReference type="Gene3D" id="3.30.70.270">
    <property type="match status" value="1"/>
</dbReference>
<gene>
    <name evidence="6" type="ORF">SAMN04487961_3310</name>
</gene>
<dbReference type="SUPFAM" id="SSF55073">
    <property type="entry name" value="Nucleotide cyclase"/>
    <property type="match status" value="1"/>
</dbReference>
<dbReference type="OrthoDB" id="5620448at2"/>
<dbReference type="InterPro" id="IPR043128">
    <property type="entry name" value="Rev_trsase/Diguanyl_cyclase"/>
</dbReference>
<dbReference type="InterPro" id="IPR035965">
    <property type="entry name" value="PAS-like_dom_sf"/>
</dbReference>
<feature type="domain" description="PAS" evidence="4">
    <location>
        <begin position="129"/>
        <end position="205"/>
    </location>
</feature>
<dbReference type="InterPro" id="IPR000160">
    <property type="entry name" value="GGDEF_dom"/>
</dbReference>
<organism evidence="6 7">
    <name type="scientific">Marinobacter pelagius</name>
    <dbReference type="NCBI Taxonomy" id="379482"/>
    <lineage>
        <taxon>Bacteria</taxon>
        <taxon>Pseudomonadati</taxon>
        <taxon>Pseudomonadota</taxon>
        <taxon>Gammaproteobacteria</taxon>
        <taxon>Pseudomonadales</taxon>
        <taxon>Marinobacteraceae</taxon>
        <taxon>Marinobacter</taxon>
    </lineage>
</organism>
<dbReference type="RefSeq" id="WP_092006281.1">
    <property type="nucleotide sequence ID" value="NZ_FOUR01000009.1"/>
</dbReference>
<comment type="catalytic activity">
    <reaction evidence="3">
        <text>2 GTP = 3',3'-c-di-GMP + 2 diphosphate</text>
        <dbReference type="Rhea" id="RHEA:24898"/>
        <dbReference type="ChEBI" id="CHEBI:33019"/>
        <dbReference type="ChEBI" id="CHEBI:37565"/>
        <dbReference type="ChEBI" id="CHEBI:58805"/>
        <dbReference type="EC" id="2.7.7.65"/>
    </reaction>
</comment>
<dbReference type="NCBIfam" id="TIGR00254">
    <property type="entry name" value="GGDEF"/>
    <property type="match status" value="1"/>
</dbReference>
<dbReference type="SMART" id="SM00267">
    <property type="entry name" value="GGDEF"/>
    <property type="match status" value="1"/>
</dbReference>
<dbReference type="SUPFAM" id="SSF55785">
    <property type="entry name" value="PYP-like sensor domain (PAS domain)"/>
    <property type="match status" value="2"/>
</dbReference>
<dbReference type="Pfam" id="PF08447">
    <property type="entry name" value="PAS_3"/>
    <property type="match status" value="2"/>
</dbReference>
<dbReference type="Gene3D" id="3.30.450.20">
    <property type="entry name" value="PAS domain"/>
    <property type="match status" value="2"/>
</dbReference>
<dbReference type="Pfam" id="PF00990">
    <property type="entry name" value="GGDEF"/>
    <property type="match status" value="1"/>
</dbReference>
<dbReference type="EC" id="2.7.7.65" evidence="2"/>
<dbReference type="Proteomes" id="UP000199339">
    <property type="component" value="Unassembled WGS sequence"/>
</dbReference>
<dbReference type="InterPro" id="IPR000014">
    <property type="entry name" value="PAS"/>
</dbReference>
<feature type="domain" description="GGDEF" evidence="5">
    <location>
        <begin position="290"/>
        <end position="424"/>
    </location>
</feature>
<dbReference type="GO" id="GO:0052621">
    <property type="term" value="F:diguanylate cyclase activity"/>
    <property type="evidence" value="ECO:0007669"/>
    <property type="project" value="UniProtKB-EC"/>
</dbReference>
<comment type="cofactor">
    <cofactor evidence="1">
        <name>Mg(2+)</name>
        <dbReference type="ChEBI" id="CHEBI:18420"/>
    </cofactor>
</comment>
<dbReference type="PANTHER" id="PTHR45138">
    <property type="entry name" value="REGULATORY COMPONENTS OF SENSORY TRANSDUCTION SYSTEM"/>
    <property type="match status" value="1"/>
</dbReference>
<dbReference type="PROSITE" id="PS50112">
    <property type="entry name" value="PAS"/>
    <property type="match status" value="2"/>
</dbReference>
<reference evidence="7" key="1">
    <citation type="submission" date="2016-10" db="EMBL/GenBank/DDBJ databases">
        <authorList>
            <person name="Varghese N."/>
            <person name="Submissions S."/>
        </authorList>
    </citation>
    <scope>NUCLEOTIDE SEQUENCE [LARGE SCALE GENOMIC DNA]</scope>
    <source>
        <strain evidence="7">CGMCC 1.6775</strain>
    </source>
</reference>